<evidence type="ECO:0000256" key="5">
    <source>
        <dbReference type="SAM" id="SignalP"/>
    </source>
</evidence>
<evidence type="ECO:0000256" key="1">
    <source>
        <dbReference type="ARBA" id="ARBA00023157"/>
    </source>
</evidence>
<dbReference type="InterPro" id="IPR009003">
    <property type="entry name" value="Peptidase_S1_PA"/>
</dbReference>
<dbReference type="InterPro" id="IPR001314">
    <property type="entry name" value="Peptidase_S1A"/>
</dbReference>
<evidence type="ECO:0000313" key="9">
    <source>
        <dbReference type="Proteomes" id="UP001642540"/>
    </source>
</evidence>
<keyword evidence="1" id="KW-1015">Disulfide bond</keyword>
<feature type="region of interest" description="Disordered" evidence="4">
    <location>
        <begin position="232"/>
        <end position="320"/>
    </location>
</feature>
<feature type="region of interest" description="Disordered" evidence="4">
    <location>
        <begin position="341"/>
        <end position="374"/>
    </location>
</feature>
<name>A0ABP1R431_9HEXA</name>
<keyword evidence="3" id="KW-0720">Serine protease</keyword>
<feature type="compositionally biased region" description="Low complexity" evidence="4">
    <location>
        <begin position="292"/>
        <end position="302"/>
    </location>
</feature>
<reference evidence="8 9" key="1">
    <citation type="submission" date="2024-08" db="EMBL/GenBank/DDBJ databases">
        <authorList>
            <person name="Cucini C."/>
            <person name="Frati F."/>
        </authorList>
    </citation>
    <scope>NUCLEOTIDE SEQUENCE [LARGE SCALE GENOMIC DNA]</scope>
</reference>
<dbReference type="InterPro" id="IPR033116">
    <property type="entry name" value="TRYPSIN_SER"/>
</dbReference>
<dbReference type="PRINTS" id="PR00722">
    <property type="entry name" value="CHYMOTRYPSIN"/>
</dbReference>
<dbReference type="CDD" id="cd00190">
    <property type="entry name" value="Tryp_SPc"/>
    <property type="match status" value="1"/>
</dbReference>
<feature type="region of interest" description="Disordered" evidence="4">
    <location>
        <begin position="424"/>
        <end position="486"/>
    </location>
</feature>
<proteinExistence type="predicted"/>
<sequence length="1018" mass="107279">MKWITEIFFVVLSIVLNHSVVLADLNNVETFPITAGELSRRDGRGGSTSVVYGCNAGNEVGPCVDTPALCTTQGGKFVGYCFFDGKYEGVCCMGLNPANSTLTTKPPGAHDDSTPNPLPTFPEAPSTPSIPPTPSTQAPTMTTQSLPPTPTTQTMPPAPTMTTQSLPPTPTTQTMPPAPTMTTQSLPPTPTTQTMPPAPTMTTQSLPPTPTTQTMPPAPTMTTDTVPPAPTMTTQSLPPTPTTQTMPPAPTMTTESVPPVPSFPTNPPPPSPPAVHDDTTTANPVPTMPSVTTQTMPAAPSTPTMPPAPTTQTPPPAPTMTTQTMPPAPTTQTMPPAPTMTTQTMPPNPTITTDTVPPAPTMTTQTMPPGPTTQTMPPAPTMTTQTMPPNPTMTTDTVPPAPTMTTQTMPPGPTTQTMPPAPTMTTQTMPPNPTMTTETPPTAPTMTTQTMPPAPTMTTQTAPPAPTMTTQTVPPAPSIPTQTTPAPPSTNVLLNSSNTFPSFPSMTTQSPPAWNFTTQSYNFTTQSLNFTTQSLNFTTQHMNFTTQSFNMTTQSLNFTTQAMGNMTMTTIAMPQFPTTTESTTTAATEATTTAATAATDQITTGTSEAPPPAFDVPGGEVWSCGQIVTDIESLFQNPSYPSLDTEPNVFEYTVIPQDGYCALRIEFLEALLAGKGMEGCSTDSVVVVNSGDTPTTPVCGLLQGYEYYESPDCGIKNPKPAPAGLAILSEEPKVVPATKLLKSKRKSLRDIMPVPPGPAKLLQNAVLNRESSIKIVRGNETGINEYPWQALLMINGRPVCGASVISDQFVITAGHCVSLNLRYPLVSVMTVDLGDHDLRTTKETKSSVLRIAKIIPNIQNEGLRNDIALIKLATKIPFTKNIRPVCLPAPGSPASTYAGETGITTGWGRTEDSVISPVLREASVPILTNEKCRQQWTAVGEGGGSLIESTNICVGGGDVGPCNGDSGGPLVIQQEDKWRLVGLTSFGSLRGCGLPSIPSVYVRITSYVDWIALNLAAT</sequence>
<dbReference type="Gene3D" id="2.40.10.10">
    <property type="entry name" value="Trypsin-like serine proteases"/>
    <property type="match status" value="1"/>
</dbReference>
<feature type="domain" description="Peptidase S1" evidence="7">
    <location>
        <begin position="775"/>
        <end position="1016"/>
    </location>
</feature>
<feature type="region of interest" description="Disordered" evidence="4">
    <location>
        <begin position="103"/>
        <end position="218"/>
    </location>
</feature>
<dbReference type="PROSITE" id="PS00134">
    <property type="entry name" value="TRYPSIN_HIS"/>
    <property type="match status" value="1"/>
</dbReference>
<comment type="caution">
    <text evidence="8">The sequence shown here is derived from an EMBL/GenBank/DDBJ whole genome shotgun (WGS) entry which is preliminary data.</text>
</comment>
<accession>A0ABP1R431</accession>
<dbReference type="PANTHER" id="PTHR24252">
    <property type="entry name" value="ACROSIN-RELATED"/>
    <property type="match status" value="1"/>
</dbReference>
<dbReference type="InterPro" id="IPR043504">
    <property type="entry name" value="Peptidase_S1_PA_chymotrypsin"/>
</dbReference>
<feature type="compositionally biased region" description="Low complexity" evidence="4">
    <location>
        <begin position="424"/>
        <end position="473"/>
    </location>
</feature>
<dbReference type="PROSITE" id="PS00135">
    <property type="entry name" value="TRYPSIN_SER"/>
    <property type="match status" value="1"/>
</dbReference>
<dbReference type="SMART" id="SM00020">
    <property type="entry name" value="Tryp_SPc"/>
    <property type="match status" value="1"/>
</dbReference>
<feature type="compositionally biased region" description="Low complexity" evidence="4">
    <location>
        <begin position="135"/>
        <end position="218"/>
    </location>
</feature>
<gene>
    <name evidence="8" type="ORF">ODALV1_LOCUS18307</name>
</gene>
<dbReference type="InterPro" id="IPR000859">
    <property type="entry name" value="CUB_dom"/>
</dbReference>
<dbReference type="EMBL" id="CAXLJM020000057">
    <property type="protein sequence ID" value="CAL8118877.1"/>
    <property type="molecule type" value="Genomic_DNA"/>
</dbReference>
<dbReference type="Proteomes" id="UP001642540">
    <property type="component" value="Unassembled WGS sequence"/>
</dbReference>
<evidence type="ECO:0000313" key="8">
    <source>
        <dbReference type="EMBL" id="CAL8118877.1"/>
    </source>
</evidence>
<feature type="domain" description="CUB" evidence="6">
    <location>
        <begin position="624"/>
        <end position="700"/>
    </location>
</feature>
<feature type="compositionally biased region" description="Pro residues" evidence="4">
    <location>
        <begin position="303"/>
        <end position="318"/>
    </location>
</feature>
<feature type="chain" id="PRO_5045079245" evidence="5">
    <location>
        <begin position="24"/>
        <end position="1018"/>
    </location>
</feature>
<keyword evidence="9" id="KW-1185">Reference proteome</keyword>
<evidence type="ECO:0000256" key="3">
    <source>
        <dbReference type="RuleBase" id="RU363034"/>
    </source>
</evidence>
<evidence type="ECO:0000259" key="7">
    <source>
        <dbReference type="PROSITE" id="PS50240"/>
    </source>
</evidence>
<comment type="caution">
    <text evidence="2">Lacks conserved residue(s) required for the propagation of feature annotation.</text>
</comment>
<dbReference type="SUPFAM" id="SSF50494">
    <property type="entry name" value="Trypsin-like serine proteases"/>
    <property type="match status" value="1"/>
</dbReference>
<dbReference type="InterPro" id="IPR001254">
    <property type="entry name" value="Trypsin_dom"/>
</dbReference>
<feature type="compositionally biased region" description="Pro residues" evidence="4">
    <location>
        <begin position="258"/>
        <end position="273"/>
    </location>
</feature>
<organism evidence="8 9">
    <name type="scientific">Orchesella dallaii</name>
    <dbReference type="NCBI Taxonomy" id="48710"/>
    <lineage>
        <taxon>Eukaryota</taxon>
        <taxon>Metazoa</taxon>
        <taxon>Ecdysozoa</taxon>
        <taxon>Arthropoda</taxon>
        <taxon>Hexapoda</taxon>
        <taxon>Collembola</taxon>
        <taxon>Entomobryomorpha</taxon>
        <taxon>Entomobryoidea</taxon>
        <taxon>Orchesellidae</taxon>
        <taxon>Orchesellinae</taxon>
        <taxon>Orchesella</taxon>
    </lineage>
</organism>
<feature type="signal peptide" evidence="5">
    <location>
        <begin position="1"/>
        <end position="23"/>
    </location>
</feature>
<dbReference type="PANTHER" id="PTHR24252:SF7">
    <property type="entry name" value="HYALIN"/>
    <property type="match status" value="1"/>
</dbReference>
<dbReference type="Pfam" id="PF00089">
    <property type="entry name" value="Trypsin"/>
    <property type="match status" value="1"/>
</dbReference>
<evidence type="ECO:0000256" key="4">
    <source>
        <dbReference type="SAM" id="MobiDB-lite"/>
    </source>
</evidence>
<keyword evidence="5" id="KW-0732">Signal</keyword>
<feature type="compositionally biased region" description="Low complexity" evidence="4">
    <location>
        <begin position="232"/>
        <end position="257"/>
    </location>
</feature>
<keyword evidence="3" id="KW-0378">Hydrolase</keyword>
<evidence type="ECO:0000259" key="6">
    <source>
        <dbReference type="PROSITE" id="PS01180"/>
    </source>
</evidence>
<protein>
    <submittedName>
        <fullName evidence="8">Uncharacterized protein</fullName>
    </submittedName>
</protein>
<evidence type="ECO:0000256" key="2">
    <source>
        <dbReference type="PROSITE-ProRule" id="PRU00059"/>
    </source>
</evidence>
<dbReference type="InterPro" id="IPR018114">
    <property type="entry name" value="TRYPSIN_HIS"/>
</dbReference>
<dbReference type="PROSITE" id="PS50240">
    <property type="entry name" value="TRYPSIN_DOM"/>
    <property type="match status" value="1"/>
</dbReference>
<dbReference type="PROSITE" id="PS01180">
    <property type="entry name" value="CUB"/>
    <property type="match status" value="1"/>
</dbReference>
<keyword evidence="3" id="KW-0645">Protease</keyword>